<keyword evidence="8 10" id="KW-0472">Membrane</keyword>
<dbReference type="Pfam" id="PF02687">
    <property type="entry name" value="FtsX"/>
    <property type="match status" value="1"/>
</dbReference>
<feature type="domain" description="FtsX extracellular" evidence="13">
    <location>
        <begin position="59"/>
        <end position="145"/>
    </location>
</feature>
<evidence type="ECO:0000256" key="9">
    <source>
        <dbReference type="ARBA" id="ARBA00023306"/>
    </source>
</evidence>
<name>A0A6I1MIF5_9CLOT</name>
<dbReference type="NCBIfam" id="NF038347">
    <property type="entry name" value="FtsX_Gpos"/>
    <property type="match status" value="1"/>
</dbReference>
<evidence type="ECO:0000256" key="2">
    <source>
        <dbReference type="ARBA" id="ARBA00007379"/>
    </source>
</evidence>
<feature type="domain" description="ABC3 transporter permease C-terminal" evidence="12">
    <location>
        <begin position="181"/>
        <end position="299"/>
    </location>
</feature>
<keyword evidence="5 10" id="KW-0132">Cell division</keyword>
<keyword evidence="9 10" id="KW-0131">Cell cycle</keyword>
<protein>
    <recommendedName>
        <fullName evidence="3 10">Cell division protein FtsX</fullName>
    </recommendedName>
</protein>
<dbReference type="EMBL" id="WHJC01000042">
    <property type="protein sequence ID" value="MPQ43145.1"/>
    <property type="molecule type" value="Genomic_DNA"/>
</dbReference>
<evidence type="ECO:0000256" key="3">
    <source>
        <dbReference type="ARBA" id="ARBA00021907"/>
    </source>
</evidence>
<dbReference type="PANTHER" id="PTHR47755">
    <property type="entry name" value="CELL DIVISION PROTEIN FTSX"/>
    <property type="match status" value="1"/>
</dbReference>
<feature type="transmembrane region" description="Helical" evidence="11">
    <location>
        <begin position="224"/>
        <end position="249"/>
    </location>
</feature>
<evidence type="ECO:0000259" key="12">
    <source>
        <dbReference type="Pfam" id="PF02687"/>
    </source>
</evidence>
<evidence type="ECO:0000313" key="15">
    <source>
        <dbReference type="Proteomes" id="UP000430345"/>
    </source>
</evidence>
<organism evidence="14 15">
    <name type="scientific">Clostridium tarantellae</name>
    <dbReference type="NCBI Taxonomy" id="39493"/>
    <lineage>
        <taxon>Bacteria</taxon>
        <taxon>Bacillati</taxon>
        <taxon>Bacillota</taxon>
        <taxon>Clostridia</taxon>
        <taxon>Eubacteriales</taxon>
        <taxon>Clostridiaceae</taxon>
        <taxon>Clostridium</taxon>
    </lineage>
</organism>
<dbReference type="RefSeq" id="WP_152888399.1">
    <property type="nucleotide sequence ID" value="NZ_WHJC01000042.1"/>
</dbReference>
<comment type="similarity">
    <text evidence="2 10">Belongs to the ABC-4 integral membrane protein family. FtsX subfamily.</text>
</comment>
<evidence type="ECO:0000313" key="14">
    <source>
        <dbReference type="EMBL" id="MPQ43145.1"/>
    </source>
</evidence>
<feature type="transmembrane region" description="Helical" evidence="11">
    <location>
        <begin position="177"/>
        <end position="203"/>
    </location>
</feature>
<evidence type="ECO:0000256" key="8">
    <source>
        <dbReference type="ARBA" id="ARBA00023136"/>
    </source>
</evidence>
<dbReference type="Proteomes" id="UP000430345">
    <property type="component" value="Unassembled WGS sequence"/>
</dbReference>
<reference evidence="14 15" key="1">
    <citation type="submission" date="2019-10" db="EMBL/GenBank/DDBJ databases">
        <title>The Genome Sequence of Clostridium tarantellae Isolated from Fish Brain.</title>
        <authorList>
            <person name="Bano L."/>
            <person name="Kiel M."/>
            <person name="Sales G."/>
            <person name="Doxey A.C."/>
            <person name="Mansfield M.J."/>
            <person name="Schiavone M."/>
            <person name="Rossetto O."/>
            <person name="Pirazzini M."/>
            <person name="Dobrindt U."/>
            <person name="Montecucco C."/>
        </authorList>
    </citation>
    <scope>NUCLEOTIDE SEQUENCE [LARGE SCALE GENOMIC DNA]</scope>
    <source>
        <strain evidence="14 15">DSM 3997</strain>
    </source>
</reference>
<feature type="transmembrane region" description="Helical" evidence="11">
    <location>
        <begin position="269"/>
        <end position="296"/>
    </location>
</feature>
<evidence type="ECO:0000256" key="5">
    <source>
        <dbReference type="ARBA" id="ARBA00022618"/>
    </source>
</evidence>
<dbReference type="InterPro" id="IPR004513">
    <property type="entry name" value="FtsX"/>
</dbReference>
<evidence type="ECO:0000256" key="1">
    <source>
        <dbReference type="ARBA" id="ARBA00004651"/>
    </source>
</evidence>
<keyword evidence="15" id="KW-1185">Reference proteome</keyword>
<dbReference type="AlphaFoldDB" id="A0A6I1MIF5"/>
<dbReference type="InterPro" id="IPR058204">
    <property type="entry name" value="FtsX_firmicutes-type"/>
</dbReference>
<dbReference type="PANTHER" id="PTHR47755:SF1">
    <property type="entry name" value="CELL DIVISION PROTEIN FTSX"/>
    <property type="match status" value="1"/>
</dbReference>
<dbReference type="GO" id="GO:0051301">
    <property type="term" value="P:cell division"/>
    <property type="evidence" value="ECO:0007669"/>
    <property type="project" value="UniProtKB-KW"/>
</dbReference>
<dbReference type="InterPro" id="IPR003838">
    <property type="entry name" value="ABC3_permease_C"/>
</dbReference>
<dbReference type="Pfam" id="PF18075">
    <property type="entry name" value="FtsX_ECD"/>
    <property type="match status" value="1"/>
</dbReference>
<dbReference type="GO" id="GO:0005886">
    <property type="term" value="C:plasma membrane"/>
    <property type="evidence" value="ECO:0007669"/>
    <property type="project" value="UniProtKB-SubCell"/>
</dbReference>
<dbReference type="PIRSF" id="PIRSF003097">
    <property type="entry name" value="FtsX"/>
    <property type="match status" value="1"/>
</dbReference>
<dbReference type="InterPro" id="IPR040690">
    <property type="entry name" value="FtsX_ECD"/>
</dbReference>
<evidence type="ECO:0000256" key="7">
    <source>
        <dbReference type="ARBA" id="ARBA00022989"/>
    </source>
</evidence>
<comment type="caution">
    <text evidence="14">The sequence shown here is derived from an EMBL/GenBank/DDBJ whole genome shotgun (WGS) entry which is preliminary data.</text>
</comment>
<comment type="subcellular location">
    <subcellularLocation>
        <location evidence="1">Cell membrane</location>
        <topology evidence="1">Multi-pass membrane protein</topology>
    </subcellularLocation>
</comment>
<comment type="function">
    <text evidence="10">Part of the ABC transporter FtsEX involved in asymmetric cellular division facilitating the initiation of sporulation.</text>
</comment>
<evidence type="ECO:0000256" key="11">
    <source>
        <dbReference type="SAM" id="Phobius"/>
    </source>
</evidence>
<keyword evidence="4 10" id="KW-1003">Cell membrane</keyword>
<accession>A0A6I1MIF5</accession>
<proteinExistence type="inferred from homology"/>
<keyword evidence="6 11" id="KW-0812">Transmembrane</keyword>
<evidence type="ECO:0000259" key="13">
    <source>
        <dbReference type="Pfam" id="PF18075"/>
    </source>
</evidence>
<evidence type="ECO:0000256" key="4">
    <source>
        <dbReference type="ARBA" id="ARBA00022475"/>
    </source>
</evidence>
<evidence type="ECO:0000256" key="10">
    <source>
        <dbReference type="PIRNR" id="PIRNR003097"/>
    </source>
</evidence>
<evidence type="ECO:0000256" key="6">
    <source>
        <dbReference type="ARBA" id="ARBA00022692"/>
    </source>
</evidence>
<keyword evidence="7 11" id="KW-1133">Transmembrane helix</keyword>
<dbReference type="OrthoDB" id="9812531at2"/>
<sequence>MKFNSFLYFISDAFKSLKRNKTISFASMATVLATLFVFGAFLLTALNVKAGISNVQSKVEIKVFLKDDVTKEQQEQIKKAMSSVQGVKEVIYESRDEALKNFREQMKENESILEGYDEANNPMPASFIAKLDTPDVATSVEKAITLSDGKLMIGVESIGNDQELIDTINSFANTIKWIGVALFIVLIAVSLFLIVNTIKITVYSRRREIGIMKFVGATDWFIRWPFIIEGIVIGVVGAIIADLLLFGFYDLLIYRKMTQGIVMTQFVTPTYIVTVMLAWFVAAGALIGTFGSIIALRKFLDV</sequence>
<dbReference type="Gene3D" id="3.30.70.3040">
    <property type="match status" value="1"/>
</dbReference>
<gene>
    <name evidence="14" type="ORF">GBZ86_05135</name>
</gene>